<dbReference type="AlphaFoldDB" id="A0A261WL80"/>
<proteinExistence type="predicted"/>
<feature type="chain" id="PRO_5012108041" evidence="1">
    <location>
        <begin position="43"/>
        <end position="114"/>
    </location>
</feature>
<evidence type="ECO:0000256" key="1">
    <source>
        <dbReference type="SAM" id="SignalP"/>
    </source>
</evidence>
<keyword evidence="1" id="KW-0732">Signal</keyword>
<protein>
    <submittedName>
        <fullName evidence="2">Uncharacterized protein</fullName>
    </submittedName>
</protein>
<name>A0A261WL80_9PSED</name>
<evidence type="ECO:0000313" key="3">
    <source>
        <dbReference type="Proteomes" id="UP000217163"/>
    </source>
</evidence>
<reference evidence="3" key="1">
    <citation type="journal article" date="2016" name="Sci. Rep.">
        <title>Genome analysis of the kiwifruit canker pathogen Pseudomonas syringae pv. actinidiae biovar 5.</title>
        <authorList>
            <person name="Fujikawa T."/>
            <person name="Sawada H."/>
        </authorList>
    </citation>
    <scope>NUCLEOTIDE SEQUENCE [LARGE SCALE GENOMIC DNA]</scope>
    <source>
        <strain evidence="3">MAFF 212061</strain>
    </source>
</reference>
<gene>
    <name evidence="2" type="ORF">CFN58_09230</name>
</gene>
<comment type="caution">
    <text evidence="2">The sequence shown here is derived from an EMBL/GenBank/DDBJ whole genome shotgun (WGS) entry which is preliminary data.</text>
</comment>
<evidence type="ECO:0000313" key="2">
    <source>
        <dbReference type="EMBL" id="OZI86750.1"/>
    </source>
</evidence>
<sequence>MLTNNDALSMLRKSIILAKISSFLAAIAFGFLFLSISAPSQADDLGAVSVHGDIQPANPTDNQVRSAHQQQALGKCKQQFVNSSSAYLASWAVTAGGKHPDYWNINSVWICTSG</sequence>
<dbReference type="Proteomes" id="UP000217163">
    <property type="component" value="Unassembled WGS sequence"/>
</dbReference>
<accession>A0A261WL80</accession>
<organism evidence="2 3">
    <name type="scientific">Pseudomonas avellanae</name>
    <dbReference type="NCBI Taxonomy" id="46257"/>
    <lineage>
        <taxon>Bacteria</taxon>
        <taxon>Pseudomonadati</taxon>
        <taxon>Pseudomonadota</taxon>
        <taxon>Gammaproteobacteria</taxon>
        <taxon>Pseudomonadales</taxon>
        <taxon>Pseudomonadaceae</taxon>
        <taxon>Pseudomonas</taxon>
    </lineage>
</organism>
<feature type="signal peptide" evidence="1">
    <location>
        <begin position="1"/>
        <end position="42"/>
    </location>
</feature>
<dbReference type="EMBL" id="NKQU01000322">
    <property type="protein sequence ID" value="OZI86750.1"/>
    <property type="molecule type" value="Genomic_DNA"/>
</dbReference>